<feature type="coiled-coil region" evidence="1">
    <location>
        <begin position="54"/>
        <end position="81"/>
    </location>
</feature>
<evidence type="ECO:0000256" key="1">
    <source>
        <dbReference type="SAM" id="Coils"/>
    </source>
</evidence>
<name>A0AAN8WP02_HALRR</name>
<dbReference type="Proteomes" id="UP001381693">
    <property type="component" value="Unassembled WGS sequence"/>
</dbReference>
<organism evidence="3 4">
    <name type="scientific">Halocaridina rubra</name>
    <name type="common">Hawaiian red shrimp</name>
    <dbReference type="NCBI Taxonomy" id="373956"/>
    <lineage>
        <taxon>Eukaryota</taxon>
        <taxon>Metazoa</taxon>
        <taxon>Ecdysozoa</taxon>
        <taxon>Arthropoda</taxon>
        <taxon>Crustacea</taxon>
        <taxon>Multicrustacea</taxon>
        <taxon>Malacostraca</taxon>
        <taxon>Eumalacostraca</taxon>
        <taxon>Eucarida</taxon>
        <taxon>Decapoda</taxon>
        <taxon>Pleocyemata</taxon>
        <taxon>Caridea</taxon>
        <taxon>Atyoidea</taxon>
        <taxon>Atyidae</taxon>
        <taxon>Halocaridina</taxon>
    </lineage>
</organism>
<gene>
    <name evidence="3" type="ORF">SK128_006705</name>
</gene>
<feature type="compositionally biased region" description="Basic and acidic residues" evidence="2">
    <location>
        <begin position="23"/>
        <end position="39"/>
    </location>
</feature>
<feature type="region of interest" description="Disordered" evidence="2">
    <location>
        <begin position="1"/>
        <end position="52"/>
    </location>
</feature>
<keyword evidence="1" id="KW-0175">Coiled coil</keyword>
<dbReference type="AlphaFoldDB" id="A0AAN8WP02"/>
<proteinExistence type="predicted"/>
<dbReference type="EMBL" id="JAXCGZ010020767">
    <property type="protein sequence ID" value="KAK7065523.1"/>
    <property type="molecule type" value="Genomic_DNA"/>
</dbReference>
<comment type="caution">
    <text evidence="3">The sequence shown here is derived from an EMBL/GenBank/DDBJ whole genome shotgun (WGS) entry which is preliminary data.</text>
</comment>
<evidence type="ECO:0000313" key="3">
    <source>
        <dbReference type="EMBL" id="KAK7065523.1"/>
    </source>
</evidence>
<protein>
    <submittedName>
        <fullName evidence="3">Uncharacterized protein</fullName>
    </submittedName>
</protein>
<keyword evidence="4" id="KW-1185">Reference proteome</keyword>
<reference evidence="3 4" key="1">
    <citation type="submission" date="2023-11" db="EMBL/GenBank/DDBJ databases">
        <title>Halocaridina rubra genome assembly.</title>
        <authorList>
            <person name="Smith C."/>
        </authorList>
    </citation>
    <scope>NUCLEOTIDE SEQUENCE [LARGE SCALE GENOMIC DNA]</scope>
    <source>
        <strain evidence="3">EP-1</strain>
        <tissue evidence="3">Whole</tissue>
    </source>
</reference>
<evidence type="ECO:0000256" key="2">
    <source>
        <dbReference type="SAM" id="MobiDB-lite"/>
    </source>
</evidence>
<evidence type="ECO:0000313" key="4">
    <source>
        <dbReference type="Proteomes" id="UP001381693"/>
    </source>
</evidence>
<sequence>MKLAPSREPARSPFVPSPKHGRKGGDEVQKKNEEVEKRIGKGTKNPNSSDDDAIKMAQAKEDALNQEIEKLRSELLLQQEMQQRIINDKLKEMKTEDTAEKDSSICVVM</sequence>
<accession>A0AAN8WP02</accession>